<protein>
    <recommendedName>
        <fullName evidence="1">THIF-type NAD/FAD binding fold domain-containing protein</fullName>
    </recommendedName>
</protein>
<comment type="caution">
    <text evidence="2">The sequence shown here is derived from an EMBL/GenBank/DDBJ whole genome shotgun (WGS) entry which is preliminary data.</text>
</comment>
<dbReference type="Pfam" id="PF00899">
    <property type="entry name" value="ThiF"/>
    <property type="match status" value="1"/>
</dbReference>
<dbReference type="EMBL" id="BJUA01000003">
    <property type="protein sequence ID" value="GEK17019.1"/>
    <property type="molecule type" value="Genomic_DNA"/>
</dbReference>
<evidence type="ECO:0000313" key="2">
    <source>
        <dbReference type="EMBL" id="GEK17019.1"/>
    </source>
</evidence>
<dbReference type="SUPFAM" id="SSF69572">
    <property type="entry name" value="Activating enzymes of the ubiquitin-like proteins"/>
    <property type="match status" value="1"/>
</dbReference>
<accession>A0A510UR07</accession>
<organism evidence="2 3">
    <name type="scientific">Cellulomonas persica</name>
    <dbReference type="NCBI Taxonomy" id="76861"/>
    <lineage>
        <taxon>Bacteria</taxon>
        <taxon>Bacillati</taxon>
        <taxon>Actinomycetota</taxon>
        <taxon>Actinomycetes</taxon>
        <taxon>Micrococcales</taxon>
        <taxon>Cellulomonadaceae</taxon>
        <taxon>Cellulomonas</taxon>
    </lineage>
</organism>
<dbReference type="GO" id="GO:0008641">
    <property type="term" value="F:ubiquitin-like modifier activating enzyme activity"/>
    <property type="evidence" value="ECO:0007669"/>
    <property type="project" value="InterPro"/>
</dbReference>
<sequence length="384" mass="39450">MARADGSLTRVRLRSGLRVVRRGLGEVQIGTDRRWAVRVDGLTPPEARVLEALADGTPVDLAAGDARLDRSRLTALVGQLEAAGVTEPVARRATTGPSGADARVLTLLRPDGDGGGTVAARAERAVGVVGLGTTGLGIAAALATAGVGRVVLEDERPVRSADVGPSGYRWPDVGRPRARAAVRVVTGIAPTVATEPAPTTVRSSDDHGAAARVDLVVVVSDDVVDPALAARLVNRGTPHLSVVLREADTVVGPLVAPGRGPCLRCLDLHRRDADPAWPALAAALATTAASHPPPEPVAVASAAAGLASAAVLAHLDAPDAPHRWHGATFELGLPDALPRERRWAVHPACGCTAQGSGDPAVMVRPRGACVDGLDHAWSGRPLHR</sequence>
<dbReference type="AlphaFoldDB" id="A0A510UR07"/>
<dbReference type="InterPro" id="IPR035985">
    <property type="entry name" value="Ubiquitin-activating_enz"/>
</dbReference>
<dbReference type="Gene3D" id="3.40.50.720">
    <property type="entry name" value="NAD(P)-binding Rossmann-like Domain"/>
    <property type="match status" value="1"/>
</dbReference>
<dbReference type="Proteomes" id="UP000321386">
    <property type="component" value="Unassembled WGS sequence"/>
</dbReference>
<reference evidence="2 3" key="1">
    <citation type="submission" date="2019-07" db="EMBL/GenBank/DDBJ databases">
        <title>Whole genome shotgun sequence of Cellulomonas persica NBRC 101101.</title>
        <authorList>
            <person name="Hosoyama A."/>
            <person name="Uohara A."/>
            <person name="Ohji S."/>
            <person name="Ichikawa N."/>
        </authorList>
    </citation>
    <scope>NUCLEOTIDE SEQUENCE [LARGE SCALE GENOMIC DNA]</scope>
    <source>
        <strain evidence="2 3">NBRC 101101</strain>
    </source>
</reference>
<gene>
    <name evidence="2" type="ORF">CPE01_07520</name>
</gene>
<dbReference type="InterPro" id="IPR000594">
    <property type="entry name" value="ThiF_NAD_FAD-bd"/>
</dbReference>
<keyword evidence="3" id="KW-1185">Reference proteome</keyword>
<proteinExistence type="predicted"/>
<name>A0A510UR07_9CELL</name>
<feature type="domain" description="THIF-type NAD/FAD binding fold" evidence="1">
    <location>
        <begin position="125"/>
        <end position="272"/>
    </location>
</feature>
<evidence type="ECO:0000259" key="1">
    <source>
        <dbReference type="Pfam" id="PF00899"/>
    </source>
</evidence>
<evidence type="ECO:0000313" key="3">
    <source>
        <dbReference type="Proteomes" id="UP000321386"/>
    </source>
</evidence>